<dbReference type="Gene3D" id="3.40.50.300">
    <property type="entry name" value="P-loop containing nucleotide triphosphate hydrolases"/>
    <property type="match status" value="1"/>
</dbReference>
<dbReference type="EMBL" id="JAUGZK010000004">
    <property type="protein sequence ID" value="MEE2024192.1"/>
    <property type="molecule type" value="Genomic_DNA"/>
</dbReference>
<dbReference type="InterPro" id="IPR003593">
    <property type="entry name" value="AAA+_ATPase"/>
</dbReference>
<dbReference type="SUPFAM" id="SSF52540">
    <property type="entry name" value="P-loop containing nucleoside triphosphate hydrolases"/>
    <property type="match status" value="1"/>
</dbReference>
<keyword evidence="4" id="KW-1185">Reference proteome</keyword>
<reference evidence="3 4" key="1">
    <citation type="submission" date="2023-06" db="EMBL/GenBank/DDBJ databases">
        <title>Alkalimonas sp., MEB004 an alkaliphilic bacterium isolated from Lonar Lake, India.</title>
        <authorList>
            <person name="Joshi A."/>
            <person name="Thite S."/>
        </authorList>
    </citation>
    <scope>NUCLEOTIDE SEQUENCE [LARGE SCALE GENOMIC DNA]</scope>
    <source>
        <strain evidence="3 4">MEB004</strain>
    </source>
</reference>
<dbReference type="PANTHER" id="PTHR35894">
    <property type="entry name" value="GENERAL SECRETION PATHWAY PROTEIN A-RELATED"/>
    <property type="match status" value="1"/>
</dbReference>
<dbReference type="InterPro" id="IPR049945">
    <property type="entry name" value="AAA_22"/>
</dbReference>
<keyword evidence="1" id="KW-1133">Transmembrane helix</keyword>
<dbReference type="PANTHER" id="PTHR35894:SF1">
    <property type="entry name" value="PHOSPHORIBULOKINASE _ URIDINE KINASE FAMILY"/>
    <property type="match status" value="1"/>
</dbReference>
<dbReference type="Proteomes" id="UP001339167">
    <property type="component" value="Unassembled WGS sequence"/>
</dbReference>
<dbReference type="CDD" id="cd00009">
    <property type="entry name" value="AAA"/>
    <property type="match status" value="1"/>
</dbReference>
<proteinExistence type="predicted"/>
<gene>
    <name evidence="3" type="ORF">QWF21_08025</name>
</gene>
<dbReference type="Pfam" id="PF13401">
    <property type="entry name" value="AAA_22"/>
    <property type="match status" value="1"/>
</dbReference>
<sequence>MYTGFFGLHSQPFSIAPNPDFLYLSGRHAEALAHLRYGLGDAGGFVLLTGEVGTGKTTVSRALLQELDEQTELAFILNPTLSELELLATICDELRIRYKKSDASLKLLGDKIKNRLLKNHQQGKQTLLIIDEAQHLQPVVLEQLRLLTNLETNSRKLLQVILIGQPELQQLLQRSDLRQLAQRITARYHLMPLTEAEVQQYLSYRLKVAGSERPVFEPGAIRQLYQRSQGIPRLLNLLADRAMLAAFARQKPLVGKAEVQQAAKEILPASTGQAQAMRPALWLWLLALVPLMAGLGFVLARVLG</sequence>
<accession>A0ABU7JET2</accession>
<dbReference type="RefSeq" id="WP_330087518.1">
    <property type="nucleotide sequence ID" value="NZ_JAUGZK010000004.1"/>
</dbReference>
<keyword evidence="1" id="KW-0812">Transmembrane</keyword>
<feature type="transmembrane region" description="Helical" evidence="1">
    <location>
        <begin position="281"/>
        <end position="303"/>
    </location>
</feature>
<dbReference type="InterPro" id="IPR052026">
    <property type="entry name" value="ExeA_AAA_ATPase_DNA-bind"/>
</dbReference>
<protein>
    <submittedName>
        <fullName evidence="3">AAA family ATPase</fullName>
    </submittedName>
</protein>
<evidence type="ECO:0000313" key="4">
    <source>
        <dbReference type="Proteomes" id="UP001339167"/>
    </source>
</evidence>
<evidence type="ECO:0000259" key="2">
    <source>
        <dbReference type="SMART" id="SM00382"/>
    </source>
</evidence>
<feature type="domain" description="AAA+ ATPase" evidence="2">
    <location>
        <begin position="42"/>
        <end position="196"/>
    </location>
</feature>
<keyword evidence="1" id="KW-0472">Membrane</keyword>
<evidence type="ECO:0000256" key="1">
    <source>
        <dbReference type="SAM" id="Phobius"/>
    </source>
</evidence>
<evidence type="ECO:0000313" key="3">
    <source>
        <dbReference type="EMBL" id="MEE2024192.1"/>
    </source>
</evidence>
<dbReference type="InterPro" id="IPR027417">
    <property type="entry name" value="P-loop_NTPase"/>
</dbReference>
<dbReference type="SMART" id="SM00382">
    <property type="entry name" value="AAA"/>
    <property type="match status" value="1"/>
</dbReference>
<organism evidence="3 4">
    <name type="scientific">Alkalimonas mucilaginosa</name>
    <dbReference type="NCBI Taxonomy" id="3057676"/>
    <lineage>
        <taxon>Bacteria</taxon>
        <taxon>Pseudomonadati</taxon>
        <taxon>Pseudomonadota</taxon>
        <taxon>Gammaproteobacteria</taxon>
        <taxon>Alkalimonas</taxon>
    </lineage>
</organism>
<name>A0ABU7JET2_9GAMM</name>
<comment type="caution">
    <text evidence="3">The sequence shown here is derived from an EMBL/GenBank/DDBJ whole genome shotgun (WGS) entry which is preliminary data.</text>
</comment>